<dbReference type="Proteomes" id="UP001317259">
    <property type="component" value="Unassembled WGS sequence"/>
</dbReference>
<dbReference type="InterPro" id="IPR050490">
    <property type="entry name" value="Bact_solute-bd_prot1"/>
</dbReference>
<dbReference type="EMBL" id="JAKRKC020000001">
    <property type="protein sequence ID" value="MCK2215842.1"/>
    <property type="molecule type" value="Genomic_DNA"/>
</dbReference>
<name>A0ABT0FU53_9ACTN</name>
<gene>
    <name evidence="1" type="ORF">MF672_018875</name>
</gene>
<dbReference type="PANTHER" id="PTHR43649">
    <property type="entry name" value="ARABINOSE-BINDING PROTEIN-RELATED"/>
    <property type="match status" value="1"/>
</dbReference>
<dbReference type="InterPro" id="IPR006059">
    <property type="entry name" value="SBP"/>
</dbReference>
<evidence type="ECO:0000313" key="1">
    <source>
        <dbReference type="EMBL" id="MCK2215842.1"/>
    </source>
</evidence>
<evidence type="ECO:0000313" key="2">
    <source>
        <dbReference type="Proteomes" id="UP001317259"/>
    </source>
</evidence>
<dbReference type="SUPFAM" id="SSF53850">
    <property type="entry name" value="Periplasmic binding protein-like II"/>
    <property type="match status" value="1"/>
</dbReference>
<comment type="caution">
    <text evidence="1">The sequence shown here is derived from an EMBL/GenBank/DDBJ whole genome shotgun (WGS) entry which is preliminary data.</text>
</comment>
<dbReference type="PROSITE" id="PS51318">
    <property type="entry name" value="TAT"/>
    <property type="match status" value="1"/>
</dbReference>
<protein>
    <submittedName>
        <fullName evidence="1">Extracellular solute-binding protein</fullName>
    </submittedName>
</protein>
<reference evidence="1 2" key="1">
    <citation type="submission" date="2022-04" db="EMBL/GenBank/DDBJ databases">
        <title>Genome draft of Actinomadura sp. ATCC 31491.</title>
        <authorList>
            <person name="Shi X."/>
            <person name="Du Y."/>
        </authorList>
    </citation>
    <scope>NUCLEOTIDE SEQUENCE [LARGE SCALE GENOMIC DNA]</scope>
    <source>
        <strain evidence="1 2">ATCC 31491</strain>
    </source>
</reference>
<proteinExistence type="predicted"/>
<sequence length="434" mass="46000">MTDLLHDARVSRAQFFRLMGGLALATAATACSTRPETTATTGGGGTTTDLKFIGVSDQKAPMDKLAAAYAQAKPGVRVTPSYAPTDQVQTSLRTQLGAGNAPDLHVVYPGNGSAMSMSQIAKAGLLADLSAQPWTQTIPAGFKPAFQLDGKTYIYSAGSSVIGAVYNKKVFQQAGVDAPPTTWSEFLSVCDKLKKAGVVPIALGAQTPWVTQLITYALVPSTVYAKDPAFDDKQLAGQASFTGSGWQQAFEMYLELQKRGFFNDKPNGTTFEQQTSMVATGKAAMAVQVSAVLPDFRKAASSPDDLSMFPVPGADDAASVWIPAGVVVGLGVSAKGRNAEAAKAFVDFLGKQENINAWAKEIAAIPLTQDASSTIDPAVQSFLPFTKDRAVPFMDQRWPNAEVQPVHFAVVQELLAGDSTIAEALKKMDEAYRK</sequence>
<accession>A0ABT0FU53</accession>
<dbReference type="InterPro" id="IPR006311">
    <property type="entry name" value="TAT_signal"/>
</dbReference>
<dbReference type="RefSeq" id="WP_242380686.1">
    <property type="nucleotide sequence ID" value="NZ_JAKRKC020000001.1"/>
</dbReference>
<dbReference type="Pfam" id="PF01547">
    <property type="entry name" value="SBP_bac_1"/>
    <property type="match status" value="1"/>
</dbReference>
<keyword evidence="2" id="KW-1185">Reference proteome</keyword>
<dbReference type="Gene3D" id="3.40.190.10">
    <property type="entry name" value="Periplasmic binding protein-like II"/>
    <property type="match status" value="2"/>
</dbReference>
<organism evidence="1 2">
    <name type="scientific">Actinomadura luzonensis</name>
    <dbReference type="NCBI Taxonomy" id="2805427"/>
    <lineage>
        <taxon>Bacteria</taxon>
        <taxon>Bacillati</taxon>
        <taxon>Actinomycetota</taxon>
        <taxon>Actinomycetes</taxon>
        <taxon>Streptosporangiales</taxon>
        <taxon>Thermomonosporaceae</taxon>
        <taxon>Actinomadura</taxon>
    </lineage>
</organism>